<evidence type="ECO:0000256" key="2">
    <source>
        <dbReference type="SAM" id="SignalP"/>
    </source>
</evidence>
<dbReference type="Proteomes" id="UP000280648">
    <property type="component" value="Unassembled WGS sequence"/>
</dbReference>
<evidence type="ECO:0000313" key="5">
    <source>
        <dbReference type="Proteomes" id="UP000280648"/>
    </source>
</evidence>
<accession>A0A428FRG5</accession>
<name>A0A428FRG5_STROR</name>
<dbReference type="InterPro" id="IPR014044">
    <property type="entry name" value="CAP_dom"/>
</dbReference>
<organism evidence="4 5">
    <name type="scientific">Streptococcus oralis</name>
    <dbReference type="NCBI Taxonomy" id="1303"/>
    <lineage>
        <taxon>Bacteria</taxon>
        <taxon>Bacillati</taxon>
        <taxon>Bacillota</taxon>
        <taxon>Bacilli</taxon>
        <taxon>Lactobacillales</taxon>
        <taxon>Streptococcaceae</taxon>
        <taxon>Streptococcus</taxon>
    </lineage>
</organism>
<dbReference type="AlphaFoldDB" id="A0A428FRG5"/>
<dbReference type="InterPro" id="IPR035940">
    <property type="entry name" value="CAP_sf"/>
</dbReference>
<feature type="region of interest" description="Disordered" evidence="1">
    <location>
        <begin position="211"/>
        <end position="283"/>
    </location>
</feature>
<feature type="signal peptide" evidence="2">
    <location>
        <begin position="1"/>
        <end position="29"/>
    </location>
</feature>
<comment type="caution">
    <text evidence="4">The sequence shown here is derived from an EMBL/GenBank/DDBJ whole genome shotgun (WGS) entry which is preliminary data.</text>
</comment>
<feature type="domain" description="SCP" evidence="3">
    <location>
        <begin position="508"/>
        <end position="597"/>
    </location>
</feature>
<evidence type="ECO:0000259" key="3">
    <source>
        <dbReference type="Pfam" id="PF00188"/>
    </source>
</evidence>
<dbReference type="RefSeq" id="WP_131200374.1">
    <property type="nucleotide sequence ID" value="NZ_RJPI01000004.1"/>
</dbReference>
<feature type="chain" id="PRO_5019249340" description="SCP domain-containing protein" evidence="2">
    <location>
        <begin position="30"/>
        <end position="598"/>
    </location>
</feature>
<dbReference type="Pfam" id="PF00188">
    <property type="entry name" value="CAP"/>
    <property type="match status" value="1"/>
</dbReference>
<protein>
    <recommendedName>
        <fullName evidence="3">SCP domain-containing protein</fullName>
    </recommendedName>
</protein>
<evidence type="ECO:0000313" key="4">
    <source>
        <dbReference type="EMBL" id="RSJ65248.1"/>
    </source>
</evidence>
<proteinExistence type="predicted"/>
<reference evidence="4 5" key="1">
    <citation type="submission" date="2018-11" db="EMBL/GenBank/DDBJ databases">
        <title>Species Designations Belie Phenotypic and Genotypic Heterogeneity in Oral Streptococci.</title>
        <authorList>
            <person name="Velsko I."/>
        </authorList>
    </citation>
    <scope>NUCLEOTIDE SEQUENCE [LARGE SCALE GENOMIC DNA]</scope>
    <source>
        <strain evidence="4 5">BCC26</strain>
    </source>
</reference>
<dbReference type="EMBL" id="RJPI01000004">
    <property type="protein sequence ID" value="RSJ65248.1"/>
    <property type="molecule type" value="Genomic_DNA"/>
</dbReference>
<evidence type="ECO:0000256" key="1">
    <source>
        <dbReference type="SAM" id="MobiDB-lite"/>
    </source>
</evidence>
<dbReference type="SUPFAM" id="SSF55797">
    <property type="entry name" value="PR-1-like"/>
    <property type="match status" value="1"/>
</dbReference>
<keyword evidence="2" id="KW-0732">Signal</keyword>
<sequence>MNRKYGLLAGAALATAVAVSASVTPTVHADYRWDSRHSWDYDFDDWGYDYNYWNRYNYRQPDSGRYFYWNGSYYYRMSDGSYYIYRDGEWKPLTNNRDNNSSTNNLVNDSHYRYENGYHYYVLENGDYYYYQNGRWVFVKKSADNQNELENPGGVELPENPPFNGADGEFNPFESGTIEFPEAPSYGGADSEYAPFDLGTIELPENPPFNGADGEFNPFELGSIEFPEVPSYGGADGELDPFSPKPDQPNEEPKPDNSINPSVPETPGLVTTDEPSENQIPPYVEKPVPGLEHLLWAPNGSQPKLVIPPGKPGDKILENDTNYAFDGTNHYYYVESNDAVTGYTAYWKWTGDVWKLHGMTDPTDPALDPNLHSNPVDDEYSYSDQNSSVKLYSTNLVETAKAGQALPFQNVEEFKNYVIEKLNPKFLDNAGWDAKVTWEIEDEDIFEKTKNDPWARDYVLVSNLKSGVDEEKYRDVEFGYVKFVFRVAATDDTNYYYMEKAKEAFAGINEIRKEQGLKELTWSDEIYQNQALPKANQISRQYDSSGFVGRRDQDAAAVVKKWANGGLRELLLDPNATEGAVAAVVSGNGDYYWAYNYK</sequence>
<gene>
    <name evidence="4" type="ORF">D8803_04330</name>
</gene>